<protein>
    <submittedName>
        <fullName evidence="1">Uncharacterized protein</fullName>
    </submittedName>
</protein>
<gene>
    <name evidence="1" type="ORF">F5544_26460</name>
</gene>
<dbReference type="KEGG" id="nah:F5544_26460"/>
<organism evidence="1 2">
    <name type="scientific">Nocardia arthritidis</name>
    <dbReference type="NCBI Taxonomy" id="228602"/>
    <lineage>
        <taxon>Bacteria</taxon>
        <taxon>Bacillati</taxon>
        <taxon>Actinomycetota</taxon>
        <taxon>Actinomycetes</taxon>
        <taxon>Mycobacteriales</taxon>
        <taxon>Nocardiaceae</taxon>
        <taxon>Nocardia</taxon>
    </lineage>
</organism>
<dbReference type="RefSeq" id="WP_167475722.1">
    <property type="nucleotide sequence ID" value="NZ_CP046172.1"/>
</dbReference>
<sequence length="185" mass="19062">MSAAAFGYSVLNAQDTLADSDNDSSASEFDCNGVNGKVVIAKDSGQVNATAGEGDLHVPAEDDKRCNVPGTDIGDATTLKFTESGNTCVIESSGIEGKEQEASGGEDKISTGNIRITIPLGAGRPTKPAKFEATIKLTPDSKHKSDALTVSGTTTTAVIMKSCDRGNLPTGTFTVKGDVHVVEPK</sequence>
<proteinExistence type="predicted"/>
<keyword evidence="2" id="KW-1185">Reference proteome</keyword>
<accession>A0A6G9YJD4</accession>
<dbReference type="AlphaFoldDB" id="A0A6G9YJD4"/>
<dbReference type="Proteomes" id="UP000503540">
    <property type="component" value="Chromosome"/>
</dbReference>
<name>A0A6G9YJD4_9NOCA</name>
<evidence type="ECO:0000313" key="2">
    <source>
        <dbReference type="Proteomes" id="UP000503540"/>
    </source>
</evidence>
<evidence type="ECO:0000313" key="1">
    <source>
        <dbReference type="EMBL" id="QIS13146.1"/>
    </source>
</evidence>
<reference evidence="1 2" key="1">
    <citation type="journal article" date="2019" name="ACS Chem. Biol.">
        <title>Identification and Mobilization of a Cryptic Antibiotic Biosynthesis Gene Locus from a Human-Pathogenic Nocardia Isolate.</title>
        <authorList>
            <person name="Herisse M."/>
            <person name="Ishida K."/>
            <person name="Porter J.L."/>
            <person name="Howden B."/>
            <person name="Hertweck C."/>
            <person name="Stinear T.P."/>
            <person name="Pidot S.J."/>
        </authorList>
    </citation>
    <scope>NUCLEOTIDE SEQUENCE [LARGE SCALE GENOMIC DNA]</scope>
    <source>
        <strain evidence="1 2">AUSMDU00012717</strain>
    </source>
</reference>
<dbReference type="EMBL" id="CP046172">
    <property type="protein sequence ID" value="QIS13146.1"/>
    <property type="molecule type" value="Genomic_DNA"/>
</dbReference>